<evidence type="ECO:0000256" key="2">
    <source>
        <dbReference type="ARBA" id="ARBA00005086"/>
    </source>
</evidence>
<dbReference type="Pfam" id="PF00378">
    <property type="entry name" value="ECH_1"/>
    <property type="match status" value="1"/>
</dbReference>
<name>A0A2T0R7H4_9ACTN</name>
<protein>
    <submittedName>
        <fullName evidence="15">3-hydroxyacyl-CoA dehydrogenase</fullName>
    </submittedName>
</protein>
<evidence type="ECO:0000256" key="10">
    <source>
        <dbReference type="ARBA" id="ARBA00023239"/>
    </source>
</evidence>
<comment type="similarity">
    <text evidence="4">Belongs to the 3-hydroxyacyl-CoA dehydrogenase family.</text>
</comment>
<evidence type="ECO:0000256" key="12">
    <source>
        <dbReference type="ARBA" id="ARBA00049556"/>
    </source>
</evidence>
<evidence type="ECO:0000259" key="14">
    <source>
        <dbReference type="Pfam" id="PF02737"/>
    </source>
</evidence>
<feature type="domain" description="3-hydroxyacyl-CoA dehydrogenase C-terminal" evidence="13">
    <location>
        <begin position="506"/>
        <end position="593"/>
    </location>
</feature>
<dbReference type="InterPro" id="IPR006176">
    <property type="entry name" value="3-OHacyl-CoA_DH_NAD-bd"/>
</dbReference>
<dbReference type="Gene3D" id="3.90.226.10">
    <property type="entry name" value="2-enoyl-CoA Hydratase, Chain A, domain 1"/>
    <property type="match status" value="1"/>
</dbReference>
<organism evidence="15 16">
    <name type="scientific">Kineococcus rhizosphaerae</name>
    <dbReference type="NCBI Taxonomy" id="559628"/>
    <lineage>
        <taxon>Bacteria</taxon>
        <taxon>Bacillati</taxon>
        <taxon>Actinomycetota</taxon>
        <taxon>Actinomycetes</taxon>
        <taxon>Kineosporiales</taxon>
        <taxon>Kineosporiaceae</taxon>
        <taxon>Kineococcus</taxon>
    </lineage>
</organism>
<dbReference type="GO" id="GO:0004300">
    <property type="term" value="F:enoyl-CoA hydratase activity"/>
    <property type="evidence" value="ECO:0007669"/>
    <property type="project" value="TreeGrafter"/>
</dbReference>
<comment type="caution">
    <text evidence="15">The sequence shown here is derived from an EMBL/GenBank/DDBJ whole genome shotgun (WGS) entry which is preliminary data.</text>
</comment>
<comment type="catalytic activity">
    <reaction evidence="12">
        <text>a (3S)-3-hydroxyacyl-CoA + NAD(+) = a 3-oxoacyl-CoA + NADH + H(+)</text>
        <dbReference type="Rhea" id="RHEA:22432"/>
        <dbReference type="ChEBI" id="CHEBI:15378"/>
        <dbReference type="ChEBI" id="CHEBI:57318"/>
        <dbReference type="ChEBI" id="CHEBI:57540"/>
        <dbReference type="ChEBI" id="CHEBI:57945"/>
        <dbReference type="ChEBI" id="CHEBI:90726"/>
        <dbReference type="EC" id="1.1.1.35"/>
    </reaction>
</comment>
<evidence type="ECO:0000256" key="6">
    <source>
        <dbReference type="ARBA" id="ARBA00022963"/>
    </source>
</evidence>
<dbReference type="InterPro" id="IPR006108">
    <property type="entry name" value="3HC_DH_C"/>
</dbReference>
<dbReference type="Gene3D" id="3.40.50.720">
    <property type="entry name" value="NAD(P)-binding Rossmann-like Domain"/>
    <property type="match status" value="1"/>
</dbReference>
<feature type="domain" description="3-hydroxyacyl-CoA dehydrogenase NAD binding" evidence="14">
    <location>
        <begin position="324"/>
        <end position="502"/>
    </location>
</feature>
<evidence type="ECO:0000256" key="5">
    <source>
        <dbReference type="ARBA" id="ARBA00022832"/>
    </source>
</evidence>
<dbReference type="Proteomes" id="UP000238083">
    <property type="component" value="Unassembled WGS sequence"/>
</dbReference>
<dbReference type="InterPro" id="IPR013328">
    <property type="entry name" value="6PGD_dom2"/>
</dbReference>
<dbReference type="Gene3D" id="1.10.1040.50">
    <property type="match status" value="1"/>
</dbReference>
<evidence type="ECO:0000259" key="13">
    <source>
        <dbReference type="Pfam" id="PF00725"/>
    </source>
</evidence>
<dbReference type="InterPro" id="IPR001753">
    <property type="entry name" value="Enoyl-CoA_hydra/iso"/>
</dbReference>
<gene>
    <name evidence="15" type="ORF">CLV37_10276</name>
</gene>
<comment type="pathway">
    <text evidence="1">Lipid metabolism; fatty acid beta-oxidation.</text>
</comment>
<dbReference type="PANTHER" id="PTHR43612">
    <property type="entry name" value="TRIFUNCTIONAL ENZYME SUBUNIT ALPHA"/>
    <property type="match status" value="1"/>
</dbReference>
<evidence type="ECO:0000256" key="3">
    <source>
        <dbReference type="ARBA" id="ARBA00007005"/>
    </source>
</evidence>
<dbReference type="FunFam" id="3.40.50.720:FF:000009">
    <property type="entry name" value="Fatty oxidation complex, alpha subunit"/>
    <property type="match status" value="1"/>
</dbReference>
<keyword evidence="11" id="KW-0511">Multifunctional enzyme</keyword>
<dbReference type="InterPro" id="IPR036291">
    <property type="entry name" value="NAD(P)-bd_dom_sf"/>
</dbReference>
<dbReference type="PANTHER" id="PTHR43612:SF3">
    <property type="entry name" value="TRIFUNCTIONAL ENZYME SUBUNIT ALPHA, MITOCHONDRIAL"/>
    <property type="match status" value="1"/>
</dbReference>
<comment type="similarity">
    <text evidence="3">In the central section; belongs to the 3-hydroxyacyl-CoA dehydrogenase family.</text>
</comment>
<dbReference type="EMBL" id="PVZF01000002">
    <property type="protein sequence ID" value="PRY17118.1"/>
    <property type="molecule type" value="Genomic_DNA"/>
</dbReference>
<dbReference type="OrthoDB" id="9771883at2"/>
<evidence type="ECO:0000313" key="15">
    <source>
        <dbReference type="EMBL" id="PRY17118.1"/>
    </source>
</evidence>
<dbReference type="InterPro" id="IPR029045">
    <property type="entry name" value="ClpP/crotonase-like_dom_sf"/>
</dbReference>
<keyword evidence="9" id="KW-0443">Lipid metabolism</keyword>
<proteinExistence type="inferred from homology"/>
<evidence type="ECO:0000256" key="1">
    <source>
        <dbReference type="ARBA" id="ARBA00005005"/>
    </source>
</evidence>
<evidence type="ECO:0000256" key="8">
    <source>
        <dbReference type="ARBA" id="ARBA00023027"/>
    </source>
</evidence>
<evidence type="ECO:0000256" key="9">
    <source>
        <dbReference type="ARBA" id="ARBA00023098"/>
    </source>
</evidence>
<dbReference type="GO" id="GO:0016509">
    <property type="term" value="F:long-chain (3S)-3-hydroxyacyl-CoA dehydrogenase (NAD+) activity"/>
    <property type="evidence" value="ECO:0007669"/>
    <property type="project" value="TreeGrafter"/>
</dbReference>
<dbReference type="CDD" id="cd06558">
    <property type="entry name" value="crotonase-like"/>
    <property type="match status" value="1"/>
</dbReference>
<keyword evidence="7" id="KW-0560">Oxidoreductase</keyword>
<dbReference type="SUPFAM" id="SSF51735">
    <property type="entry name" value="NAD(P)-binding Rossmann-fold domains"/>
    <property type="match status" value="1"/>
</dbReference>
<evidence type="ECO:0000256" key="4">
    <source>
        <dbReference type="ARBA" id="ARBA00009463"/>
    </source>
</evidence>
<sequence length="686" mass="72775">MPVHVRTVDLSWAGAHRLALLTLDSGDPRRPFVLGPQALEELSAALDEAERLDVAAIGVTGANHVFCAGADLKSMARIPSRDDSLALGEAGHRVLGRFSTTLERVGIPTFAFVNGLALGGGLELALHCTYRTISSSVRGIGLPEAYLGLVPGWGGTWLLPHLAGPDVAVKVAIENALAGNKTLSGPQAFAAGIADAQFGPADFLVESLRWSASVLRGETLVERALPADQEVWDAAIARGRAVADARTHGAPPAPYRALDLLAAARTTSREQHFAAEDAALADLGVSAELRAGLYAFDLVQRYGRKPVGAPPGVQQAEPRKVTSVGVVGAGLMASQLALLFLHRLQVPVVLTDVSAERVEKGVGFVRQGVADLLAKGRIGADTANRLTVSVSGAVDKSALADCDVVIEAVFEELSVKQDVLRELEPLLRADAVLMTNTSSLSVTEMASVLKNPERFVGFHFFNPVAVLPLVEVVRTETTDDVTLATAFAVGKKLKKTCVLVRDAPAFVVNRISTRMFDEVLRALDAGTPLLDVEHALDPLGLPMSPFRLAHFVGPAVMLHVHETLAAAFPERYRVSENLRRWVAEGGPELVTAKGPVAETGAAGFLQVGTAPLTREQVLTTVQDALADEIRRVLDEGVVAGPEDVDVCLVLGTGHPLFTGGITPYLDRVGASERVTGRRFHPYELTT</sequence>
<evidence type="ECO:0000256" key="11">
    <source>
        <dbReference type="ARBA" id="ARBA00023268"/>
    </source>
</evidence>
<dbReference type="SUPFAM" id="SSF48179">
    <property type="entry name" value="6-phosphogluconate dehydrogenase C-terminal domain-like"/>
    <property type="match status" value="2"/>
</dbReference>
<dbReference type="UniPathway" id="UPA00659"/>
<dbReference type="InterPro" id="IPR050136">
    <property type="entry name" value="FA_oxidation_alpha_subunit"/>
</dbReference>
<dbReference type="InterPro" id="IPR008927">
    <property type="entry name" value="6-PGluconate_DH-like_C_sf"/>
</dbReference>
<comment type="pathway">
    <text evidence="2">Lipid metabolism; butanoate metabolism.</text>
</comment>
<dbReference type="SUPFAM" id="SSF52096">
    <property type="entry name" value="ClpP/crotonase"/>
    <property type="match status" value="1"/>
</dbReference>
<dbReference type="AlphaFoldDB" id="A0A2T0R7H4"/>
<dbReference type="GO" id="GO:0006635">
    <property type="term" value="P:fatty acid beta-oxidation"/>
    <property type="evidence" value="ECO:0007669"/>
    <property type="project" value="UniProtKB-UniPathway"/>
</dbReference>
<reference evidence="15 16" key="1">
    <citation type="submission" date="2018-03" db="EMBL/GenBank/DDBJ databases">
        <title>Genomic Encyclopedia of Archaeal and Bacterial Type Strains, Phase II (KMG-II): from individual species to whole genera.</title>
        <authorList>
            <person name="Goeker M."/>
        </authorList>
    </citation>
    <scope>NUCLEOTIDE SEQUENCE [LARGE SCALE GENOMIC DNA]</scope>
    <source>
        <strain evidence="15 16">DSM 19711</strain>
    </source>
</reference>
<dbReference type="Gene3D" id="1.10.1040.10">
    <property type="entry name" value="N-(1-d-carboxylethyl)-l-norvaline Dehydrogenase, domain 2"/>
    <property type="match status" value="1"/>
</dbReference>
<accession>A0A2T0R7H4</accession>
<keyword evidence="8" id="KW-0520">NAD</keyword>
<dbReference type="Pfam" id="PF02737">
    <property type="entry name" value="3HCDH_N"/>
    <property type="match status" value="1"/>
</dbReference>
<dbReference type="GO" id="GO:0070403">
    <property type="term" value="F:NAD+ binding"/>
    <property type="evidence" value="ECO:0007669"/>
    <property type="project" value="InterPro"/>
</dbReference>
<dbReference type="RefSeq" id="WP_106207656.1">
    <property type="nucleotide sequence ID" value="NZ_PVZF01000002.1"/>
</dbReference>
<keyword evidence="5" id="KW-0276">Fatty acid metabolism</keyword>
<evidence type="ECO:0000256" key="7">
    <source>
        <dbReference type="ARBA" id="ARBA00023002"/>
    </source>
</evidence>
<keyword evidence="10" id="KW-0456">Lyase</keyword>
<dbReference type="Pfam" id="PF00725">
    <property type="entry name" value="3HCDH"/>
    <property type="match status" value="1"/>
</dbReference>
<keyword evidence="6" id="KW-0442">Lipid degradation</keyword>
<keyword evidence="16" id="KW-1185">Reference proteome</keyword>
<evidence type="ECO:0000313" key="16">
    <source>
        <dbReference type="Proteomes" id="UP000238083"/>
    </source>
</evidence>